<sequence length="361" mass="40737">MIKLLLVASLLFVSAATAQDEPEECVRASTSSPLDNDKTPQFIVMSFDDSATNLVYEEFYKNIFNGRSNPDGNPIKATFLIPHEYTDYEVVNRLYNEGHEIGVHSITKKAEAAYWQSSSVENLVDEFKGQKEIISKFANIPEDHIRVVRTPHLQLAGDKSFEAYKRSGLDIDSSWPALSKTKLFPYNLKCKSNAQCSIGECPEESYDEMWVVPINNIKGVNDIECNTLFACQMNLTQPELSQWLLREFKSAAANKSPFSLLVNSAWFTIYPDALAALQAFIDEVLDEGNTYFVSHSELVEWAKNPVEAANFETVAEPRSAECEINNICPLDFEEFGTRYMKSCVKCPPKYPWLGNPQGLME</sequence>
<dbReference type="GeneID" id="108561139"/>
<keyword evidence="1" id="KW-0732">Signal</keyword>
<protein>
    <submittedName>
        <fullName evidence="4">Uncharacterized protein LOC108561139</fullName>
    </submittedName>
</protein>
<evidence type="ECO:0000313" key="3">
    <source>
        <dbReference type="Proteomes" id="UP000695000"/>
    </source>
</evidence>
<gene>
    <name evidence="4" type="primary">LOC108561139</name>
</gene>
<name>A0ABM1MIN9_NICVS</name>
<dbReference type="PANTHER" id="PTHR45985:SF8">
    <property type="entry name" value="CHITIN DEACETYLASE-LIKE 9, ISOFORM A"/>
    <property type="match status" value="1"/>
</dbReference>
<feature type="signal peptide" evidence="1">
    <location>
        <begin position="1"/>
        <end position="18"/>
    </location>
</feature>
<dbReference type="InterPro" id="IPR052740">
    <property type="entry name" value="CE4"/>
</dbReference>
<feature type="domain" description="NodB homology" evidence="2">
    <location>
        <begin position="37"/>
        <end position="165"/>
    </location>
</feature>
<accession>A0ABM1MIN9</accession>
<evidence type="ECO:0000256" key="1">
    <source>
        <dbReference type="SAM" id="SignalP"/>
    </source>
</evidence>
<dbReference type="InterPro" id="IPR011330">
    <property type="entry name" value="Glyco_hydro/deAcase_b/a-brl"/>
</dbReference>
<evidence type="ECO:0000313" key="4">
    <source>
        <dbReference type="RefSeq" id="XP_017774439.1"/>
    </source>
</evidence>
<dbReference type="RefSeq" id="XP_017774439.1">
    <property type="nucleotide sequence ID" value="XM_017918950.1"/>
</dbReference>
<proteinExistence type="predicted"/>
<dbReference type="InterPro" id="IPR002509">
    <property type="entry name" value="NODB_dom"/>
</dbReference>
<organism evidence="3 4">
    <name type="scientific">Nicrophorus vespilloides</name>
    <name type="common">Boreal carrion beetle</name>
    <dbReference type="NCBI Taxonomy" id="110193"/>
    <lineage>
        <taxon>Eukaryota</taxon>
        <taxon>Metazoa</taxon>
        <taxon>Ecdysozoa</taxon>
        <taxon>Arthropoda</taxon>
        <taxon>Hexapoda</taxon>
        <taxon>Insecta</taxon>
        <taxon>Pterygota</taxon>
        <taxon>Neoptera</taxon>
        <taxon>Endopterygota</taxon>
        <taxon>Coleoptera</taxon>
        <taxon>Polyphaga</taxon>
        <taxon>Staphyliniformia</taxon>
        <taxon>Silphidae</taxon>
        <taxon>Nicrophorinae</taxon>
        <taxon>Nicrophorus</taxon>
    </lineage>
</organism>
<dbReference type="Proteomes" id="UP000695000">
    <property type="component" value="Unplaced"/>
</dbReference>
<dbReference type="SUPFAM" id="SSF88713">
    <property type="entry name" value="Glycoside hydrolase/deacetylase"/>
    <property type="match status" value="1"/>
</dbReference>
<dbReference type="Gene3D" id="3.20.20.370">
    <property type="entry name" value="Glycoside hydrolase/deacetylase"/>
    <property type="match status" value="1"/>
</dbReference>
<keyword evidence="3" id="KW-1185">Reference proteome</keyword>
<evidence type="ECO:0000259" key="2">
    <source>
        <dbReference type="Pfam" id="PF01522"/>
    </source>
</evidence>
<reference evidence="4" key="1">
    <citation type="submission" date="2025-08" db="UniProtKB">
        <authorList>
            <consortium name="RefSeq"/>
        </authorList>
    </citation>
    <scope>IDENTIFICATION</scope>
    <source>
        <tissue evidence="4">Whole Larva</tissue>
    </source>
</reference>
<feature type="chain" id="PRO_5045944659" evidence="1">
    <location>
        <begin position="19"/>
        <end position="361"/>
    </location>
</feature>
<dbReference type="Pfam" id="PF01522">
    <property type="entry name" value="Polysacc_deac_1"/>
    <property type="match status" value="1"/>
</dbReference>
<dbReference type="PANTHER" id="PTHR45985">
    <property type="match status" value="1"/>
</dbReference>